<keyword evidence="2" id="KW-1185">Reference proteome</keyword>
<comment type="caution">
    <text evidence="1">The sequence shown here is derived from an EMBL/GenBank/DDBJ whole genome shotgun (WGS) entry which is preliminary data.</text>
</comment>
<reference evidence="1 2" key="1">
    <citation type="journal article" date="2018" name="Biotechnol. Adv.">
        <title>Improved genomic resources and new bioinformatic workflow for the carcinogenic parasite Clonorchis sinensis: Biotechnological implications.</title>
        <authorList>
            <person name="Wang D."/>
            <person name="Korhonen P.K."/>
            <person name="Gasser R.B."/>
            <person name="Young N.D."/>
        </authorList>
    </citation>
    <scope>NUCLEOTIDE SEQUENCE [LARGE SCALE GENOMIC DNA]</scope>
    <source>
        <strain evidence="1">Cs-k2</strain>
    </source>
</reference>
<dbReference type="Proteomes" id="UP000286415">
    <property type="component" value="Unassembled WGS sequence"/>
</dbReference>
<evidence type="ECO:0000313" key="2">
    <source>
        <dbReference type="Proteomes" id="UP000286415"/>
    </source>
</evidence>
<sequence length="146" mass="16249">MQPQHGRSVSSKEQHKTSAVLQWISLGSPTLRLAPFQQATRRASFHISRVNENLITSREAEATGHSQKILISHILRGFQGYQLMVKMPISSGKQLVRLVQCERFSLSTIVLIVEPADASPLANRLVLTCLPTKRGHSAHILVHGQR</sequence>
<reference evidence="1 2" key="2">
    <citation type="journal article" date="2021" name="Genomics">
        <title>High-quality reference genome for Clonorchis sinensis.</title>
        <authorList>
            <person name="Young N.D."/>
            <person name="Stroehlein A.J."/>
            <person name="Kinkar L."/>
            <person name="Wang T."/>
            <person name="Sohn W.M."/>
            <person name="Chang B.C.H."/>
            <person name="Kaur P."/>
            <person name="Weisz D."/>
            <person name="Dudchenko O."/>
            <person name="Aiden E.L."/>
            <person name="Korhonen P.K."/>
            <person name="Gasser R.B."/>
        </authorList>
    </citation>
    <scope>NUCLEOTIDE SEQUENCE [LARGE SCALE GENOMIC DNA]</scope>
    <source>
        <strain evidence="1">Cs-k2</strain>
    </source>
</reference>
<organism evidence="1 2">
    <name type="scientific">Clonorchis sinensis</name>
    <name type="common">Chinese liver fluke</name>
    <dbReference type="NCBI Taxonomy" id="79923"/>
    <lineage>
        <taxon>Eukaryota</taxon>
        <taxon>Metazoa</taxon>
        <taxon>Spiralia</taxon>
        <taxon>Lophotrochozoa</taxon>
        <taxon>Platyhelminthes</taxon>
        <taxon>Trematoda</taxon>
        <taxon>Digenea</taxon>
        <taxon>Opisthorchiida</taxon>
        <taxon>Opisthorchiata</taxon>
        <taxon>Opisthorchiidae</taxon>
        <taxon>Clonorchis</taxon>
    </lineage>
</organism>
<name>A0A419Q0Y6_CLOSI</name>
<gene>
    <name evidence="1" type="ORF">CSKR_114256</name>
</gene>
<protein>
    <submittedName>
        <fullName evidence="1">Uncharacterized protein</fullName>
    </submittedName>
</protein>
<dbReference type="AlphaFoldDB" id="A0A419Q0Y6"/>
<proteinExistence type="predicted"/>
<dbReference type="InParanoid" id="A0A419Q0Y6"/>
<dbReference type="EMBL" id="NIRI02000056">
    <property type="protein sequence ID" value="KAG5443669.1"/>
    <property type="molecule type" value="Genomic_DNA"/>
</dbReference>
<evidence type="ECO:0000313" key="1">
    <source>
        <dbReference type="EMBL" id="KAG5443669.1"/>
    </source>
</evidence>
<accession>A0A419Q0Y6</accession>